<dbReference type="AlphaFoldDB" id="A0A382QZX6"/>
<name>A0A382QZX6_9ZZZZ</name>
<evidence type="ECO:0000313" key="2">
    <source>
        <dbReference type="EMBL" id="SVC90996.1"/>
    </source>
</evidence>
<feature type="non-terminal residue" evidence="2">
    <location>
        <position position="34"/>
    </location>
</feature>
<proteinExistence type="predicted"/>
<evidence type="ECO:0000256" key="1">
    <source>
        <dbReference type="SAM" id="MobiDB-lite"/>
    </source>
</evidence>
<feature type="non-terminal residue" evidence="2">
    <location>
        <position position="1"/>
    </location>
</feature>
<feature type="region of interest" description="Disordered" evidence="1">
    <location>
        <begin position="1"/>
        <end position="34"/>
    </location>
</feature>
<reference evidence="2" key="1">
    <citation type="submission" date="2018-05" db="EMBL/GenBank/DDBJ databases">
        <authorList>
            <person name="Lanie J.A."/>
            <person name="Ng W.-L."/>
            <person name="Kazmierczak K.M."/>
            <person name="Andrzejewski T.M."/>
            <person name="Davidsen T.M."/>
            <person name="Wayne K.J."/>
            <person name="Tettelin H."/>
            <person name="Glass J.I."/>
            <person name="Rusch D."/>
            <person name="Podicherti R."/>
            <person name="Tsui H.-C.T."/>
            <person name="Winkler M.E."/>
        </authorList>
    </citation>
    <scope>NUCLEOTIDE SEQUENCE</scope>
</reference>
<accession>A0A382QZX6</accession>
<sequence>WMAGQTRQPGGPPGAGLSQAARLAGRGESTGFVL</sequence>
<dbReference type="EMBL" id="UINC01118101">
    <property type="protein sequence ID" value="SVC90996.1"/>
    <property type="molecule type" value="Genomic_DNA"/>
</dbReference>
<protein>
    <submittedName>
        <fullName evidence="2">Uncharacterized protein</fullName>
    </submittedName>
</protein>
<gene>
    <name evidence="2" type="ORF">METZ01_LOCUS343850</name>
</gene>
<organism evidence="2">
    <name type="scientific">marine metagenome</name>
    <dbReference type="NCBI Taxonomy" id="408172"/>
    <lineage>
        <taxon>unclassified sequences</taxon>
        <taxon>metagenomes</taxon>
        <taxon>ecological metagenomes</taxon>
    </lineage>
</organism>